<dbReference type="VEuPathDB" id="AmoebaDB:KM1_056850"/>
<gene>
    <name evidence="2" type="ORF">CL6EHI_c00127</name>
</gene>
<feature type="region of interest" description="Disordered" evidence="1">
    <location>
        <begin position="1"/>
        <end position="39"/>
    </location>
</feature>
<dbReference type="Proteomes" id="UP000078387">
    <property type="component" value="Unassembled WGS sequence"/>
</dbReference>
<evidence type="ECO:0000256" key="1">
    <source>
        <dbReference type="SAM" id="MobiDB-lite"/>
    </source>
</evidence>
<dbReference type="EMBL" id="BDEQ01000001">
    <property type="protein sequence ID" value="GAT96887.1"/>
    <property type="molecule type" value="Genomic_DNA"/>
</dbReference>
<organism evidence="2 3">
    <name type="scientific">Entamoeba histolytica</name>
    <dbReference type="NCBI Taxonomy" id="5759"/>
    <lineage>
        <taxon>Eukaryota</taxon>
        <taxon>Amoebozoa</taxon>
        <taxon>Evosea</taxon>
        <taxon>Archamoebae</taxon>
        <taxon>Mastigamoebida</taxon>
        <taxon>Entamoebidae</taxon>
        <taxon>Entamoeba</taxon>
    </lineage>
</organism>
<accession>A0A175JT88</accession>
<name>A0A175JT88_ENTHI</name>
<sequence length="97" mass="11244">MGCGSSAPEPAPVQQRPQPRKVDPAVEERRRKEKAEEAKWVEIAKKQGPPEPKIPQLPPNPTEQQYKQFMIDRFEHEGWENQIILLARKLRAENQAH</sequence>
<evidence type="ECO:0000313" key="3">
    <source>
        <dbReference type="Proteomes" id="UP000078387"/>
    </source>
</evidence>
<protein>
    <submittedName>
        <fullName evidence="2">Solute carrier organic anion transporter family</fullName>
    </submittedName>
</protein>
<comment type="caution">
    <text evidence="2">The sequence shown here is derived from an EMBL/GenBank/DDBJ whole genome shotgun (WGS) entry which is preliminary data.</text>
</comment>
<dbReference type="AlphaFoldDB" id="A0A175JT88"/>
<dbReference type="VEuPathDB" id="AmoebaDB:EHI7A_060910"/>
<dbReference type="VEuPathDB" id="AmoebaDB:EHI8A_063990"/>
<evidence type="ECO:0000313" key="2">
    <source>
        <dbReference type="EMBL" id="GAT96887.1"/>
    </source>
</evidence>
<feature type="compositionally biased region" description="Basic and acidic residues" evidence="1">
    <location>
        <begin position="20"/>
        <end position="39"/>
    </location>
</feature>
<reference evidence="2 3" key="1">
    <citation type="submission" date="2016-05" db="EMBL/GenBank/DDBJ databases">
        <title>First whole genome sequencing of Entamoeba histolytica HM1:IMSS-clone-6.</title>
        <authorList>
            <person name="Mukherjee Avik.K."/>
            <person name="Izumyama S."/>
            <person name="Nakada-Tsukui K."/>
            <person name="Nozaki T."/>
        </authorList>
    </citation>
    <scope>NUCLEOTIDE SEQUENCE [LARGE SCALE GENOMIC DNA]</scope>
    <source>
        <strain evidence="2 3">HM1:IMSS clone 6</strain>
    </source>
</reference>
<proteinExistence type="predicted"/>